<organism evidence="1 2">
    <name type="scientific">Trichonephila clavipes</name>
    <name type="common">Golden silk orbweaver</name>
    <name type="synonym">Nephila clavipes</name>
    <dbReference type="NCBI Taxonomy" id="2585209"/>
    <lineage>
        <taxon>Eukaryota</taxon>
        <taxon>Metazoa</taxon>
        <taxon>Ecdysozoa</taxon>
        <taxon>Arthropoda</taxon>
        <taxon>Chelicerata</taxon>
        <taxon>Arachnida</taxon>
        <taxon>Araneae</taxon>
        <taxon>Araneomorphae</taxon>
        <taxon>Entelegynae</taxon>
        <taxon>Araneoidea</taxon>
        <taxon>Nephilidae</taxon>
        <taxon>Trichonephila</taxon>
    </lineage>
</organism>
<keyword evidence="2" id="KW-1185">Reference proteome</keyword>
<dbReference type="GO" id="GO:0003676">
    <property type="term" value="F:nucleic acid binding"/>
    <property type="evidence" value="ECO:0007669"/>
    <property type="project" value="InterPro"/>
</dbReference>
<dbReference type="InterPro" id="IPR036397">
    <property type="entry name" value="RNaseH_sf"/>
</dbReference>
<dbReference type="AlphaFoldDB" id="A0A8X6RU93"/>
<dbReference type="Proteomes" id="UP000887159">
    <property type="component" value="Unassembled WGS sequence"/>
</dbReference>
<reference evidence="1" key="1">
    <citation type="submission" date="2020-08" db="EMBL/GenBank/DDBJ databases">
        <title>Multicomponent nature underlies the extraordinary mechanical properties of spider dragline silk.</title>
        <authorList>
            <person name="Kono N."/>
            <person name="Nakamura H."/>
            <person name="Mori M."/>
            <person name="Yoshida Y."/>
            <person name="Ohtoshi R."/>
            <person name="Malay A.D."/>
            <person name="Moran D.A.P."/>
            <person name="Tomita M."/>
            <person name="Numata K."/>
            <person name="Arakawa K."/>
        </authorList>
    </citation>
    <scope>NUCLEOTIDE SEQUENCE</scope>
</reference>
<dbReference type="EMBL" id="BMAU01021219">
    <property type="protein sequence ID" value="GFY00331.1"/>
    <property type="molecule type" value="Genomic_DNA"/>
</dbReference>
<dbReference type="Gene3D" id="3.30.420.10">
    <property type="entry name" value="Ribonuclease H-like superfamily/Ribonuclease H"/>
    <property type="match status" value="1"/>
</dbReference>
<accession>A0A8X6RU93</accession>
<name>A0A8X6RU93_TRICX</name>
<gene>
    <name evidence="1" type="primary">NCL1_24127</name>
    <name evidence="1" type="ORF">TNCV_4711331</name>
</gene>
<comment type="caution">
    <text evidence="1">The sequence shown here is derived from an EMBL/GenBank/DDBJ whole genome shotgun (WGS) entry which is preliminary data.</text>
</comment>
<sequence length="148" mass="16780">MSDALWIACKLIVPKFFSDESRFNLNRYVREVPQSEVVPFLQGIPGTIFQPNNARPYVAKTVPDFCSAQNMQLLPWPVSSLYILPIKHVWVSVGRRLVRDPRPVVSKDEIFLRIQAICNSLPQADIQNLFNSIPCRLAALISAHVGYT</sequence>
<proteinExistence type="predicted"/>
<protein>
    <submittedName>
        <fullName evidence="1">Transposable element Tcb1 transposase</fullName>
    </submittedName>
</protein>
<evidence type="ECO:0000313" key="1">
    <source>
        <dbReference type="EMBL" id="GFY00331.1"/>
    </source>
</evidence>
<evidence type="ECO:0000313" key="2">
    <source>
        <dbReference type="Proteomes" id="UP000887159"/>
    </source>
</evidence>